<feature type="compositionally biased region" description="Low complexity" evidence="1">
    <location>
        <begin position="906"/>
        <end position="921"/>
    </location>
</feature>
<feature type="region of interest" description="Disordered" evidence="1">
    <location>
        <begin position="637"/>
        <end position="672"/>
    </location>
</feature>
<feature type="compositionally biased region" description="Low complexity" evidence="1">
    <location>
        <begin position="1113"/>
        <end position="1123"/>
    </location>
</feature>
<organism evidence="2 3">
    <name type="scientific">Taeniopygia guttata</name>
    <name type="common">Zebra finch</name>
    <name type="synonym">Poephila guttata</name>
    <dbReference type="NCBI Taxonomy" id="59729"/>
    <lineage>
        <taxon>Eukaryota</taxon>
        <taxon>Metazoa</taxon>
        <taxon>Chordata</taxon>
        <taxon>Craniata</taxon>
        <taxon>Vertebrata</taxon>
        <taxon>Euteleostomi</taxon>
        <taxon>Archelosauria</taxon>
        <taxon>Archosauria</taxon>
        <taxon>Dinosauria</taxon>
        <taxon>Saurischia</taxon>
        <taxon>Theropoda</taxon>
        <taxon>Coelurosauria</taxon>
        <taxon>Aves</taxon>
        <taxon>Neognathae</taxon>
        <taxon>Neoaves</taxon>
        <taxon>Telluraves</taxon>
        <taxon>Australaves</taxon>
        <taxon>Passeriformes</taxon>
        <taxon>Passeroidea</taxon>
        <taxon>Estrildidae</taxon>
        <taxon>Estrildinae</taxon>
        <taxon>Taeniopygia</taxon>
    </lineage>
</organism>
<feature type="compositionally biased region" description="Basic and acidic residues" evidence="1">
    <location>
        <begin position="649"/>
        <end position="668"/>
    </location>
</feature>
<feature type="compositionally biased region" description="Basic residues" evidence="1">
    <location>
        <begin position="638"/>
        <end position="648"/>
    </location>
</feature>
<dbReference type="GO" id="GO:0030866">
    <property type="term" value="P:cortical actin cytoskeleton organization"/>
    <property type="evidence" value="ECO:0007669"/>
    <property type="project" value="TreeGrafter"/>
</dbReference>
<keyword evidence="3" id="KW-1185">Reference proteome</keyword>
<reference evidence="2" key="2">
    <citation type="submission" date="2025-09" db="UniProtKB">
        <authorList>
            <consortium name="Ensembl"/>
        </authorList>
    </citation>
    <scope>IDENTIFICATION</scope>
</reference>
<feature type="compositionally biased region" description="Gly residues" evidence="1">
    <location>
        <begin position="999"/>
        <end position="1013"/>
    </location>
</feature>
<dbReference type="InParanoid" id="A0A674G9C1"/>
<dbReference type="GO" id="GO:0031209">
    <property type="term" value="C:SCAR complex"/>
    <property type="evidence" value="ECO:0007669"/>
    <property type="project" value="TreeGrafter"/>
</dbReference>
<dbReference type="GO" id="GO:0030031">
    <property type="term" value="P:cell projection assembly"/>
    <property type="evidence" value="ECO:0007669"/>
    <property type="project" value="TreeGrafter"/>
</dbReference>
<evidence type="ECO:0000256" key="1">
    <source>
        <dbReference type="SAM" id="MobiDB-lite"/>
    </source>
</evidence>
<feature type="compositionally biased region" description="Basic and acidic residues" evidence="1">
    <location>
        <begin position="935"/>
        <end position="954"/>
    </location>
</feature>
<accession>A0A674G9C1</accession>
<dbReference type="Pfam" id="PF09735">
    <property type="entry name" value="Nckap1"/>
    <property type="match status" value="1"/>
</dbReference>
<name>A0A674G9C1_TAEGU</name>
<dbReference type="InterPro" id="IPR019137">
    <property type="entry name" value="Nck-associated_protein-1"/>
</dbReference>
<dbReference type="GO" id="GO:0016477">
    <property type="term" value="P:cell migration"/>
    <property type="evidence" value="ECO:0007669"/>
    <property type="project" value="TreeGrafter"/>
</dbReference>
<dbReference type="OMA" id="LIWHVAS"/>
<feature type="compositionally biased region" description="Pro residues" evidence="1">
    <location>
        <begin position="1151"/>
        <end position="1160"/>
    </location>
</feature>
<dbReference type="Ensembl" id="ENSTGUT00000037519.1">
    <property type="protein sequence ID" value="ENSTGUP00000019003.1"/>
    <property type="gene ID" value="ENSTGUG00000022052.1"/>
</dbReference>
<feature type="region of interest" description="Disordered" evidence="1">
    <location>
        <begin position="906"/>
        <end position="1123"/>
    </location>
</feature>
<feature type="region of interest" description="Disordered" evidence="1">
    <location>
        <begin position="1150"/>
        <end position="1219"/>
    </location>
</feature>
<sequence>MSLPSVYGDKLAEKLTLLNERGRGVLVRVYNLKKTCSDPRTRPPFLGDKAMEASAKFIQKKFPHLDVRSSTQQLGPVHRDRGDIVRVLAPFYQTFLDVLEFRDHVYELLNTIDASQCFFDIHINHELTKAYLDLVVTYVSLVLLLARAEERRLLLGLYHCAHEMSHGASEPGFSRLAQMVLEYEHPLKKLPEEFGPHTKAVSSALLSLRAPFARRCRDAELWRQEQLLSLLGPAGDMLSAATSDSMACEYLSLEVMERWIILGFLVCPGALAAPPCQELWRQALRGSLFVTLLRDEAIAVHKVTEELLGGLKGYGKRVADVKECREHAVAHSPALHRGQRSFLRGAVRELLALLEDQPGLLGPKALLVFVALSLCRDEVSWLSRHAEHVTKSKSPEDFSDSRLAELLFLLERLRALLRRHRRLLRRYHRNFLARFDALVLSDVVQNLPVCPEEESVILSSFVSSLSALSAKEVDDQEHFDFTALRLDWFRLQAYTSVAKAPLPLASHGEVARAMGLVVFHTRLLEGPEELLDETSDLSQLCFHARSLERMFSAALAEPSMLRFAIAFPLLCAHFSRCPHPMCPEEYPQLEAAALGLCHKFLEELARVGSACVLDACAEQHNLSQQLLPKHCAATISRARVKKTPKQPPRKGDPQRDKPGTESQRRDRTLTTNMDKLHLTLSELSLSLNHVPNFTVFGHTVTPAEYLSSHLETRLTRAIVAMAGYSQATQEVARPSEVLAGLVAYMGQVQRLGQLVALDTGRLLRTVLLQQSQPRDGSGQPTLTAIYTDWYLEALLRQASTGAVLLSPALQAFTTVPREEQPPFSAAEFSDVSELRALAELIGPYGMRFLSENLMWHVGSQVTELKKLVAENMDTLVQLRCCRPEQRPALLPRLSCECHPGVSPTGVTHPHGGVTHPHGGVTATRVTPLPLVCPRSSRERAEAHDHHRGDPELPRHGPAGPPGGVLPALPLPDGPHRVPGGAGDPRHRHPGHPEHLRAGLGRGGPVRGGPGAGGRPEDRGLVPRGGVQGVLPAAGVRGRVPAAAGRGPRVPLQPRAGWPPQQRALPGQGHRAALGRALHRARQEHRDAPEGVPAAGLQQPPAAGPGAGQGAGAEPGLDRAAAAADRGRVVLPDAGHAGELLPLRAAAQRLPPALPGAPGPGAPALSGTPGPPRDPPDPPGPLRDPPNPPEAPRDPPALSGTPGPPGTPRTPPDRTRTPPH</sequence>
<dbReference type="PANTHER" id="PTHR12093:SF9">
    <property type="entry name" value="NCK-ASSOCIATED PROTEIN 1-LIKE"/>
    <property type="match status" value="1"/>
</dbReference>
<reference evidence="2" key="1">
    <citation type="submission" date="2025-08" db="UniProtKB">
        <authorList>
            <consortium name="Ensembl"/>
        </authorList>
    </citation>
    <scope>IDENTIFICATION</scope>
</reference>
<dbReference type="Proteomes" id="UP000007754">
    <property type="component" value="Unplaced"/>
</dbReference>
<dbReference type="PANTHER" id="PTHR12093">
    <property type="entry name" value="NCK-ASSOCIATED PROTEIN 1"/>
    <property type="match status" value="1"/>
</dbReference>
<dbReference type="GO" id="GO:0048812">
    <property type="term" value="P:neuron projection morphogenesis"/>
    <property type="evidence" value="ECO:0007669"/>
    <property type="project" value="TreeGrafter"/>
</dbReference>
<dbReference type="AlphaFoldDB" id="A0A674G9C1"/>
<feature type="compositionally biased region" description="Pro residues" evidence="1">
    <location>
        <begin position="1168"/>
        <end position="1189"/>
    </location>
</feature>
<protein>
    <submittedName>
        <fullName evidence="2">Nck-associated protein 1-like</fullName>
    </submittedName>
</protein>
<evidence type="ECO:0000313" key="2">
    <source>
        <dbReference type="Ensembl" id="ENSTGUP00000019003.1"/>
    </source>
</evidence>
<dbReference type="GeneTree" id="ENSGT00390000016619"/>
<evidence type="ECO:0000313" key="3">
    <source>
        <dbReference type="Proteomes" id="UP000007754"/>
    </source>
</evidence>
<feature type="compositionally biased region" description="Basic and acidic residues" evidence="1">
    <location>
        <begin position="1210"/>
        <end position="1219"/>
    </location>
</feature>
<feature type="compositionally biased region" description="Low complexity" evidence="1">
    <location>
        <begin position="1031"/>
        <end position="1049"/>
    </location>
</feature>
<proteinExistence type="predicted"/>